<dbReference type="RefSeq" id="WP_120469002.1">
    <property type="nucleotide sequence ID" value="NZ_RAYQ01000008.1"/>
</dbReference>
<dbReference type="Gene3D" id="3.40.50.2000">
    <property type="entry name" value="Glycogen Phosphorylase B"/>
    <property type="match status" value="2"/>
</dbReference>
<keyword evidence="2" id="KW-0808">Transferase</keyword>
<reference evidence="2 3" key="1">
    <citation type="submission" date="2018-09" db="EMBL/GenBank/DDBJ databases">
        <title>Murine metabolic-syndrome-specific gut microbial biobank.</title>
        <authorList>
            <person name="Liu C."/>
        </authorList>
    </citation>
    <scope>NUCLEOTIDE SEQUENCE [LARGE SCALE GENOMIC DNA]</scope>
    <source>
        <strain evidence="2 3">0.1xD8-82</strain>
    </source>
</reference>
<dbReference type="Pfam" id="PF00534">
    <property type="entry name" value="Glycos_transf_1"/>
    <property type="match status" value="1"/>
</dbReference>
<feature type="domain" description="Glycosyl transferase family 1" evidence="1">
    <location>
        <begin position="226"/>
        <end position="374"/>
    </location>
</feature>
<proteinExistence type="predicted"/>
<organism evidence="2 3">
    <name type="scientific">Parablautia intestinalis</name>
    <dbReference type="NCBI Taxonomy" id="2320100"/>
    <lineage>
        <taxon>Bacteria</taxon>
        <taxon>Bacillati</taxon>
        <taxon>Bacillota</taxon>
        <taxon>Clostridia</taxon>
        <taxon>Lachnospirales</taxon>
        <taxon>Lachnospiraceae</taxon>
        <taxon>Parablautia</taxon>
    </lineage>
</organism>
<comment type="caution">
    <text evidence="2">The sequence shown here is derived from an EMBL/GenBank/DDBJ whole genome shotgun (WGS) entry which is preliminary data.</text>
</comment>
<evidence type="ECO:0000313" key="3">
    <source>
        <dbReference type="Proteomes" id="UP000280696"/>
    </source>
</evidence>
<dbReference type="InterPro" id="IPR050194">
    <property type="entry name" value="Glycosyltransferase_grp1"/>
</dbReference>
<dbReference type="EMBL" id="RAYQ01000008">
    <property type="protein sequence ID" value="RKI91762.1"/>
    <property type="molecule type" value="Genomic_DNA"/>
</dbReference>
<evidence type="ECO:0000313" key="2">
    <source>
        <dbReference type="EMBL" id="RKI91762.1"/>
    </source>
</evidence>
<keyword evidence="3" id="KW-1185">Reference proteome</keyword>
<sequence>MKVLMVNKFLYPNGGSETYIFEVGKQLEKMGHKVQYFGMEDDRRIVGNEADSYTSNMDFHTGKLSKLLYPFKIIYSVEARKKMRQVLDHFSPDVVHLNNFNFQLTPSIIYEIEKYKKQNRKKVRIIFTAHDSQLLCPNHLMRIPSSNQNCDKCLTGNLSECTKNKCIHNSLAKSFLAELEGRLYRRLRTYRFLDCVICPSFFMEKKFLTKPLFKGKTVVMHNFVDRADKEPQVKQGYVLYFGRYSEEKGIQTLLKACKRLPEVPFVFAGSGPLEEEISQITNIENTGFLRGNELYKVIAGADFSICPSECYENCPFSVMESIAYGTPVLGADIGGIPELIRVGETGELFESGNENDLYRKIKGMWNNKKAFRKYTESCMEKNFDTVQEYCEKLVRLYRGDKADE</sequence>
<name>A0A3A9AJZ9_9FIRM</name>
<dbReference type="OrthoDB" id="9815550at2"/>
<dbReference type="InterPro" id="IPR001296">
    <property type="entry name" value="Glyco_trans_1"/>
</dbReference>
<dbReference type="PANTHER" id="PTHR45947:SF13">
    <property type="entry name" value="TRANSFERASE"/>
    <property type="match status" value="1"/>
</dbReference>
<dbReference type="SUPFAM" id="SSF53756">
    <property type="entry name" value="UDP-Glycosyltransferase/glycogen phosphorylase"/>
    <property type="match status" value="1"/>
</dbReference>
<dbReference type="PANTHER" id="PTHR45947">
    <property type="entry name" value="SULFOQUINOVOSYL TRANSFERASE SQD2"/>
    <property type="match status" value="1"/>
</dbReference>
<dbReference type="Proteomes" id="UP000280696">
    <property type="component" value="Unassembled WGS sequence"/>
</dbReference>
<protein>
    <submittedName>
        <fullName evidence="2">Glycosyltransferase</fullName>
    </submittedName>
</protein>
<dbReference type="AlphaFoldDB" id="A0A3A9AJZ9"/>
<accession>A0A3A9AJZ9</accession>
<gene>
    <name evidence="2" type="ORF">D7V94_09210</name>
</gene>
<evidence type="ECO:0000259" key="1">
    <source>
        <dbReference type="Pfam" id="PF00534"/>
    </source>
</evidence>
<dbReference type="GO" id="GO:0016757">
    <property type="term" value="F:glycosyltransferase activity"/>
    <property type="evidence" value="ECO:0007669"/>
    <property type="project" value="InterPro"/>
</dbReference>